<name>A0A7W9G1F6_9ACTN</name>
<dbReference type="Gene3D" id="3.30.450.30">
    <property type="entry name" value="Dynein light chain 2a, cytoplasmic"/>
    <property type="match status" value="1"/>
</dbReference>
<keyword evidence="3" id="KW-1185">Reference proteome</keyword>
<dbReference type="AlphaFoldDB" id="A0A7W9G1F6"/>
<organism evidence="2 3">
    <name type="scientific">Nonomuraea jabiensis</name>
    <dbReference type="NCBI Taxonomy" id="882448"/>
    <lineage>
        <taxon>Bacteria</taxon>
        <taxon>Bacillati</taxon>
        <taxon>Actinomycetota</taxon>
        <taxon>Actinomycetes</taxon>
        <taxon>Streptosporangiales</taxon>
        <taxon>Streptosporangiaceae</taxon>
        <taxon>Nonomuraea</taxon>
    </lineage>
</organism>
<dbReference type="SUPFAM" id="SSF103196">
    <property type="entry name" value="Roadblock/LC7 domain"/>
    <property type="match status" value="1"/>
</dbReference>
<dbReference type="Pfam" id="PF03259">
    <property type="entry name" value="Robl_LC7"/>
    <property type="match status" value="1"/>
</dbReference>
<dbReference type="RefSeq" id="WP_185069179.1">
    <property type="nucleotide sequence ID" value="NZ_JACHMB010000001.1"/>
</dbReference>
<proteinExistence type="predicted"/>
<protein>
    <submittedName>
        <fullName evidence="2">Putative regulator of Ras-like GTPase activity (Roadblock/LC7/MglB family)</fullName>
    </submittedName>
</protein>
<gene>
    <name evidence="2" type="ORF">HD596_002260</name>
</gene>
<evidence type="ECO:0000313" key="3">
    <source>
        <dbReference type="Proteomes" id="UP000579153"/>
    </source>
</evidence>
<dbReference type="PANTHER" id="PTHR36222:SF1">
    <property type="entry name" value="SERINE PROTEASE INHIBITOR RV3364C"/>
    <property type="match status" value="1"/>
</dbReference>
<dbReference type="PANTHER" id="PTHR36222">
    <property type="entry name" value="SERINE PROTEASE INHIBITOR RV3364C"/>
    <property type="match status" value="1"/>
</dbReference>
<accession>A0A7W9G1F6</accession>
<dbReference type="InterPro" id="IPR004942">
    <property type="entry name" value="Roadblock/LAMTOR2_dom"/>
</dbReference>
<dbReference type="InterPro" id="IPR053141">
    <property type="entry name" value="Mycobact_SerProt_Inhib_Rv3364c"/>
</dbReference>
<feature type="domain" description="Roadblock/LAMTOR2" evidence="1">
    <location>
        <begin position="15"/>
        <end position="106"/>
    </location>
</feature>
<evidence type="ECO:0000259" key="1">
    <source>
        <dbReference type="SMART" id="SM00960"/>
    </source>
</evidence>
<sequence length="144" mass="14957">MSTIDAAGATDRELDWLLENLKEKTPGVRYVLVLTRDGLKMCVTAGLERDRADQLAALAAGIQSLSLSASAEFGDGIGAGQAMVEFAGGLLLIVPAGEGAHLAVVADEDGDVGLIAHNMNEMVEQIGVFLSAAPRRAQPSGDRP</sequence>
<reference evidence="2 3" key="1">
    <citation type="submission" date="2020-08" db="EMBL/GenBank/DDBJ databases">
        <title>Sequencing the genomes of 1000 actinobacteria strains.</title>
        <authorList>
            <person name="Klenk H.-P."/>
        </authorList>
    </citation>
    <scope>NUCLEOTIDE SEQUENCE [LARGE SCALE GENOMIC DNA]</scope>
    <source>
        <strain evidence="2 3">DSM 45507</strain>
    </source>
</reference>
<comment type="caution">
    <text evidence="2">The sequence shown here is derived from an EMBL/GenBank/DDBJ whole genome shotgun (WGS) entry which is preliminary data.</text>
</comment>
<dbReference type="EMBL" id="JACHMB010000001">
    <property type="protein sequence ID" value="MBB5775504.1"/>
    <property type="molecule type" value="Genomic_DNA"/>
</dbReference>
<evidence type="ECO:0000313" key="2">
    <source>
        <dbReference type="EMBL" id="MBB5775504.1"/>
    </source>
</evidence>
<dbReference type="Proteomes" id="UP000579153">
    <property type="component" value="Unassembled WGS sequence"/>
</dbReference>
<dbReference type="SMART" id="SM00960">
    <property type="entry name" value="Robl_LC7"/>
    <property type="match status" value="1"/>
</dbReference>